<sequence>MWSCTWPFCCQSVCFICLRTSIFLISSLPNAIFPGTVIS</sequence>
<reference evidence="1" key="2">
    <citation type="journal article" date="2015" name="Fish Shellfish Immunol.">
        <title>Early steps in the European eel (Anguilla anguilla)-Vibrio vulnificus interaction in the gills: Role of the RtxA13 toxin.</title>
        <authorList>
            <person name="Callol A."/>
            <person name="Pajuelo D."/>
            <person name="Ebbesson L."/>
            <person name="Teles M."/>
            <person name="MacKenzie S."/>
            <person name="Amaro C."/>
        </authorList>
    </citation>
    <scope>NUCLEOTIDE SEQUENCE</scope>
</reference>
<organism evidence="1">
    <name type="scientific">Anguilla anguilla</name>
    <name type="common">European freshwater eel</name>
    <name type="synonym">Muraena anguilla</name>
    <dbReference type="NCBI Taxonomy" id="7936"/>
    <lineage>
        <taxon>Eukaryota</taxon>
        <taxon>Metazoa</taxon>
        <taxon>Chordata</taxon>
        <taxon>Craniata</taxon>
        <taxon>Vertebrata</taxon>
        <taxon>Euteleostomi</taxon>
        <taxon>Actinopterygii</taxon>
        <taxon>Neopterygii</taxon>
        <taxon>Teleostei</taxon>
        <taxon>Anguilliformes</taxon>
        <taxon>Anguillidae</taxon>
        <taxon>Anguilla</taxon>
    </lineage>
</organism>
<protein>
    <submittedName>
        <fullName evidence="1">Uncharacterized protein</fullName>
    </submittedName>
</protein>
<name>A0A0E9VR05_ANGAN</name>
<dbReference type="AlphaFoldDB" id="A0A0E9VR05"/>
<reference evidence="1" key="1">
    <citation type="submission" date="2014-11" db="EMBL/GenBank/DDBJ databases">
        <authorList>
            <person name="Amaro Gonzalez C."/>
        </authorList>
    </citation>
    <scope>NUCLEOTIDE SEQUENCE</scope>
</reference>
<evidence type="ECO:0000313" key="1">
    <source>
        <dbReference type="EMBL" id="JAH80564.1"/>
    </source>
</evidence>
<accession>A0A0E9VR05</accession>
<dbReference type="EMBL" id="GBXM01028013">
    <property type="protein sequence ID" value="JAH80564.1"/>
    <property type="molecule type" value="Transcribed_RNA"/>
</dbReference>
<proteinExistence type="predicted"/>